<organism evidence="8 9">
    <name type="scientific">Saccharopolyspora rosea</name>
    <dbReference type="NCBI Taxonomy" id="524884"/>
    <lineage>
        <taxon>Bacteria</taxon>
        <taxon>Bacillati</taxon>
        <taxon>Actinomycetota</taxon>
        <taxon>Actinomycetes</taxon>
        <taxon>Pseudonocardiales</taxon>
        <taxon>Pseudonocardiaceae</taxon>
        <taxon>Saccharopolyspora</taxon>
    </lineage>
</organism>
<reference evidence="9" key="1">
    <citation type="journal article" date="2019" name="Int. J. Syst. Evol. Microbiol.">
        <title>The Global Catalogue of Microorganisms (GCM) 10K type strain sequencing project: providing services to taxonomists for standard genome sequencing and annotation.</title>
        <authorList>
            <consortium name="The Broad Institute Genomics Platform"/>
            <consortium name="The Broad Institute Genome Sequencing Center for Infectious Disease"/>
            <person name="Wu L."/>
            <person name="Ma J."/>
        </authorList>
    </citation>
    <scope>NUCLEOTIDE SEQUENCE [LARGE SCALE GENOMIC DNA]</scope>
    <source>
        <strain evidence="9">CCUG 56401</strain>
    </source>
</reference>
<evidence type="ECO:0000256" key="4">
    <source>
        <dbReference type="ARBA" id="ARBA00023004"/>
    </source>
</evidence>
<sequence>MPTVTYVSPDGTERSVAVPPGTTVMEAALDNGIDGIVGECGGAAMCATCHVYVESEHLAAAPPMTVDEDAMLDEASSARAGNSRLSCQLPMTAELDGIRVRLPERQR</sequence>
<proteinExistence type="inferred from homology"/>
<dbReference type="PANTHER" id="PTHR23426">
    <property type="entry name" value="FERREDOXIN/ADRENODOXIN"/>
    <property type="match status" value="1"/>
</dbReference>
<comment type="caution">
    <text evidence="8">The sequence shown here is derived from an EMBL/GenBank/DDBJ whole genome shotgun (WGS) entry which is preliminary data.</text>
</comment>
<comment type="cofactor">
    <cofactor evidence="6">
        <name>[2Fe-2S] cluster</name>
        <dbReference type="ChEBI" id="CHEBI:190135"/>
    </cofactor>
</comment>
<dbReference type="CDD" id="cd00207">
    <property type="entry name" value="fer2"/>
    <property type="match status" value="1"/>
</dbReference>
<dbReference type="Pfam" id="PF00111">
    <property type="entry name" value="Fer2"/>
    <property type="match status" value="1"/>
</dbReference>
<evidence type="ECO:0000256" key="1">
    <source>
        <dbReference type="ARBA" id="ARBA00010914"/>
    </source>
</evidence>
<comment type="similarity">
    <text evidence="1">Belongs to the adrenodoxin/putidaredoxin family.</text>
</comment>
<protein>
    <submittedName>
        <fullName evidence="8">2Fe-2S iron-sulfur cluster-binding protein</fullName>
    </submittedName>
</protein>
<dbReference type="PROSITE" id="PS51085">
    <property type="entry name" value="2FE2S_FER_2"/>
    <property type="match status" value="1"/>
</dbReference>
<name>A0ABW3FU51_9PSEU</name>
<dbReference type="SUPFAM" id="SSF54292">
    <property type="entry name" value="2Fe-2S ferredoxin-like"/>
    <property type="match status" value="1"/>
</dbReference>
<keyword evidence="9" id="KW-1185">Reference proteome</keyword>
<dbReference type="PRINTS" id="PR00355">
    <property type="entry name" value="ADRENODOXIN"/>
</dbReference>
<dbReference type="RefSeq" id="WP_263253270.1">
    <property type="nucleotide sequence ID" value="NZ_BAABLT010000051.1"/>
</dbReference>
<feature type="domain" description="2Fe-2S ferredoxin-type" evidence="7">
    <location>
        <begin position="2"/>
        <end position="106"/>
    </location>
</feature>
<keyword evidence="3" id="KW-0479">Metal-binding</keyword>
<dbReference type="InterPro" id="IPR018298">
    <property type="entry name" value="Adrenodoxin_Fe-S_BS"/>
</dbReference>
<evidence type="ECO:0000256" key="2">
    <source>
        <dbReference type="ARBA" id="ARBA00022714"/>
    </source>
</evidence>
<evidence type="ECO:0000256" key="6">
    <source>
        <dbReference type="ARBA" id="ARBA00034078"/>
    </source>
</evidence>
<keyword evidence="4" id="KW-0408">Iron</keyword>
<dbReference type="Gene3D" id="3.10.20.30">
    <property type="match status" value="1"/>
</dbReference>
<dbReference type="PROSITE" id="PS00814">
    <property type="entry name" value="ADX"/>
    <property type="match status" value="1"/>
</dbReference>
<evidence type="ECO:0000259" key="7">
    <source>
        <dbReference type="PROSITE" id="PS51085"/>
    </source>
</evidence>
<evidence type="ECO:0000256" key="3">
    <source>
        <dbReference type="ARBA" id="ARBA00022723"/>
    </source>
</evidence>
<dbReference type="PANTHER" id="PTHR23426:SF65">
    <property type="entry name" value="FERREDOXIN-2, MITOCHONDRIAL"/>
    <property type="match status" value="1"/>
</dbReference>
<evidence type="ECO:0000256" key="5">
    <source>
        <dbReference type="ARBA" id="ARBA00023014"/>
    </source>
</evidence>
<keyword evidence="2" id="KW-0001">2Fe-2S</keyword>
<evidence type="ECO:0000313" key="8">
    <source>
        <dbReference type="EMBL" id="MFD0921887.1"/>
    </source>
</evidence>
<evidence type="ECO:0000313" key="9">
    <source>
        <dbReference type="Proteomes" id="UP001597018"/>
    </source>
</evidence>
<dbReference type="InterPro" id="IPR001041">
    <property type="entry name" value="2Fe-2S_ferredoxin-type"/>
</dbReference>
<keyword evidence="5" id="KW-0411">Iron-sulfur</keyword>
<dbReference type="InterPro" id="IPR036010">
    <property type="entry name" value="2Fe-2S_ferredoxin-like_sf"/>
</dbReference>
<dbReference type="Proteomes" id="UP001597018">
    <property type="component" value="Unassembled WGS sequence"/>
</dbReference>
<gene>
    <name evidence="8" type="ORF">ACFQ16_19260</name>
</gene>
<accession>A0ABW3FU51</accession>
<dbReference type="InterPro" id="IPR001055">
    <property type="entry name" value="Adrenodoxin-like"/>
</dbReference>
<dbReference type="EMBL" id="JBHTIW010000016">
    <property type="protein sequence ID" value="MFD0921887.1"/>
    <property type="molecule type" value="Genomic_DNA"/>
</dbReference>
<dbReference type="InterPro" id="IPR012675">
    <property type="entry name" value="Beta-grasp_dom_sf"/>
</dbReference>